<name>A0A6V7X9B6_MELEN</name>
<sequence length="385" mass="44424">MKVDDRLLFPLCSTCAKKYPHGDVIYDYSCKHSDKERGWISTCTSIELNFALDEGYCVTKLYRVLEYEKGDQDLFRPYIAEFMSQKIQASGFDKEINGEVAERKFVDECWERFGIKVDREKMIPNKGRRALSKLALNNLWGRFSLRNHGLSKSIIIDDPCELAKFIDSHKIEITTVDQLTPECILLTYMEKKEWVEEHECSNIVISLWTTSAARLHLLRAMQKVARSNNCKLLYTDTDSLIFAHPQEYCPLQTGPHLGDLTDEYPNHLISEFTCGGCKQYGLKLMKKDTVPIKYEYVLKLRGITLNHDVTVNQGLQYENFKERVIKYAKDSDLDPIPVNYSNFLRPSIPKGTITSVPMTKVYKPYVGKGIISPQDFRVLDFGYTK</sequence>
<reference evidence="1 2" key="1">
    <citation type="submission" date="2020-08" db="EMBL/GenBank/DDBJ databases">
        <authorList>
            <person name="Koutsovoulos G."/>
            <person name="Danchin GJ E."/>
        </authorList>
    </citation>
    <scope>NUCLEOTIDE SEQUENCE [LARGE SCALE GENOMIC DNA]</scope>
</reference>
<dbReference type="InterPro" id="IPR043502">
    <property type="entry name" value="DNA/RNA_pol_sf"/>
</dbReference>
<dbReference type="SUPFAM" id="SSF56672">
    <property type="entry name" value="DNA/RNA polymerases"/>
    <property type="match status" value="1"/>
</dbReference>
<dbReference type="Proteomes" id="UP000580250">
    <property type="component" value="Unassembled WGS sequence"/>
</dbReference>
<dbReference type="PANTHER" id="PTHR33568:SF3">
    <property type="entry name" value="DNA-DIRECTED DNA POLYMERASE"/>
    <property type="match status" value="1"/>
</dbReference>
<dbReference type="Gene3D" id="3.90.1600.10">
    <property type="entry name" value="Palm domain of DNA polymerase"/>
    <property type="match status" value="1"/>
</dbReference>
<dbReference type="InterPro" id="IPR023211">
    <property type="entry name" value="DNA_pol_palm_dom_sf"/>
</dbReference>
<comment type="caution">
    <text evidence="1">The sequence shown here is derived from an EMBL/GenBank/DDBJ whole genome shotgun (WGS) entry which is preliminary data.</text>
</comment>
<protein>
    <submittedName>
        <fullName evidence="1">Uncharacterized protein</fullName>
    </submittedName>
</protein>
<dbReference type="OrthoDB" id="5876545at2759"/>
<accession>A0A6V7X9B6</accession>
<evidence type="ECO:0000313" key="2">
    <source>
        <dbReference type="Proteomes" id="UP000580250"/>
    </source>
</evidence>
<evidence type="ECO:0000313" key="1">
    <source>
        <dbReference type="EMBL" id="CAD2195765.1"/>
    </source>
</evidence>
<dbReference type="PANTHER" id="PTHR33568">
    <property type="entry name" value="DNA POLYMERASE"/>
    <property type="match status" value="1"/>
</dbReference>
<proteinExistence type="predicted"/>
<dbReference type="EMBL" id="CAJEWN010001242">
    <property type="protein sequence ID" value="CAD2195765.1"/>
    <property type="molecule type" value="Genomic_DNA"/>
</dbReference>
<dbReference type="AlphaFoldDB" id="A0A6V7X9B6"/>
<gene>
    <name evidence="1" type="ORF">MENT_LOCUS48877</name>
</gene>
<organism evidence="1 2">
    <name type="scientific">Meloidogyne enterolobii</name>
    <name type="common">Root-knot nematode worm</name>
    <name type="synonym">Meloidogyne mayaguensis</name>
    <dbReference type="NCBI Taxonomy" id="390850"/>
    <lineage>
        <taxon>Eukaryota</taxon>
        <taxon>Metazoa</taxon>
        <taxon>Ecdysozoa</taxon>
        <taxon>Nematoda</taxon>
        <taxon>Chromadorea</taxon>
        <taxon>Rhabditida</taxon>
        <taxon>Tylenchina</taxon>
        <taxon>Tylenchomorpha</taxon>
        <taxon>Tylenchoidea</taxon>
        <taxon>Meloidogynidae</taxon>
        <taxon>Meloidogyninae</taxon>
        <taxon>Meloidogyne</taxon>
    </lineage>
</organism>